<evidence type="ECO:0000313" key="1">
    <source>
        <dbReference type="EMBL" id="KAH6827940.1"/>
    </source>
</evidence>
<protein>
    <submittedName>
        <fullName evidence="1">Uncharacterized protein</fullName>
    </submittedName>
</protein>
<proteinExistence type="predicted"/>
<evidence type="ECO:0000313" key="2">
    <source>
        <dbReference type="Proteomes" id="UP001190926"/>
    </source>
</evidence>
<gene>
    <name evidence="1" type="ORF">C2S53_013408</name>
</gene>
<dbReference type="Proteomes" id="UP001190926">
    <property type="component" value="Unassembled WGS sequence"/>
</dbReference>
<name>A0AAD4J7D1_PERFH</name>
<comment type="caution">
    <text evidence="1">The sequence shown here is derived from an EMBL/GenBank/DDBJ whole genome shotgun (WGS) entry which is preliminary data.</text>
</comment>
<reference evidence="1 2" key="1">
    <citation type="journal article" date="2021" name="Nat. Commun.">
        <title>Incipient diploidization of the medicinal plant Perilla within 10,000 years.</title>
        <authorList>
            <person name="Zhang Y."/>
            <person name="Shen Q."/>
            <person name="Leng L."/>
            <person name="Zhang D."/>
            <person name="Chen S."/>
            <person name="Shi Y."/>
            <person name="Ning Z."/>
            <person name="Chen S."/>
        </authorList>
    </citation>
    <scope>NUCLEOTIDE SEQUENCE [LARGE SCALE GENOMIC DNA]</scope>
    <source>
        <strain evidence="2">cv. PC099</strain>
    </source>
</reference>
<keyword evidence="2" id="KW-1185">Reference proteome</keyword>
<dbReference type="EMBL" id="SDAM02000133">
    <property type="protein sequence ID" value="KAH6827940.1"/>
    <property type="molecule type" value="Genomic_DNA"/>
</dbReference>
<organism evidence="1 2">
    <name type="scientific">Perilla frutescens var. hirtella</name>
    <name type="common">Perilla citriodora</name>
    <name type="synonym">Perilla setoyensis</name>
    <dbReference type="NCBI Taxonomy" id="608512"/>
    <lineage>
        <taxon>Eukaryota</taxon>
        <taxon>Viridiplantae</taxon>
        <taxon>Streptophyta</taxon>
        <taxon>Embryophyta</taxon>
        <taxon>Tracheophyta</taxon>
        <taxon>Spermatophyta</taxon>
        <taxon>Magnoliopsida</taxon>
        <taxon>eudicotyledons</taxon>
        <taxon>Gunneridae</taxon>
        <taxon>Pentapetalae</taxon>
        <taxon>asterids</taxon>
        <taxon>lamiids</taxon>
        <taxon>Lamiales</taxon>
        <taxon>Lamiaceae</taxon>
        <taxon>Nepetoideae</taxon>
        <taxon>Elsholtzieae</taxon>
        <taxon>Perilla</taxon>
    </lineage>
</organism>
<dbReference type="AlphaFoldDB" id="A0AAD4J7D1"/>
<sequence length="121" mass="12901">MHVISKLGLADWNYDSGINPTLDSKLMEGFDCVGCRLQCQFSHPTEGSGGIKWIRKMKKTKLEEKNGGGNGIDVKISAEALGSGAICIVEPFAAPLRRISLSSRPASSVRAIDPEAGELAV</sequence>
<accession>A0AAD4J7D1</accession>